<proteinExistence type="inferred from homology"/>
<sequence length="367" mass="39701">MITKKCGKKAIASISMAAIAFTIGFSVLQPIKAEAFNIGGAAGAIVGSAIQYTKFNKELNYYNNDGRNEYFEEIKKKDGVNEDPYKNELLTNIMTRLSASIAQSDSSITSKPYNYFVNNQTTFNAYCTLGHNMSVNAGLFDLLNYNENEVAFVVGHEMGHGQKDHPVQGFKKAVPVSIIASVWGSQTSGIEATGVNVLANYATAVNITKPQEWEADNLAFGYASHAGYNPGAGAAVWQRVIEKMGSSSSNFVGEIFSPSDHPKNEERRENYSKKLTEYSNQHVTVDNGVIKVNGKEFMTAGATDSMSSAERAYLIAGNLAAVYHNNNSAPEAYVENGLVKMGAQAILASNSNEADADALADKLNHIR</sequence>
<comment type="cofactor">
    <cofactor evidence="6">
        <name>Zn(2+)</name>
        <dbReference type="ChEBI" id="CHEBI:29105"/>
    </cofactor>
    <text evidence="6">Binds 1 zinc ion per subunit.</text>
</comment>
<evidence type="ECO:0000256" key="7">
    <source>
        <dbReference type="SAM" id="SignalP"/>
    </source>
</evidence>
<organism evidence="9 10">
    <name type="scientific">Propionispira arboris</name>
    <dbReference type="NCBI Taxonomy" id="84035"/>
    <lineage>
        <taxon>Bacteria</taxon>
        <taxon>Bacillati</taxon>
        <taxon>Bacillota</taxon>
        <taxon>Negativicutes</taxon>
        <taxon>Selenomonadales</taxon>
        <taxon>Selenomonadaceae</taxon>
        <taxon>Propionispira</taxon>
    </lineage>
</organism>
<dbReference type="Gene3D" id="3.30.2010.10">
    <property type="entry name" value="Metalloproteases ('zincins'), catalytic domain"/>
    <property type="match status" value="1"/>
</dbReference>
<evidence type="ECO:0000259" key="8">
    <source>
        <dbReference type="Pfam" id="PF01435"/>
    </source>
</evidence>
<name>A0A1H6TGG7_9FIRM</name>
<evidence type="ECO:0000256" key="1">
    <source>
        <dbReference type="ARBA" id="ARBA00022670"/>
    </source>
</evidence>
<accession>A0A1H6TGG7</accession>
<dbReference type="RefSeq" id="WP_019554274.1">
    <property type="nucleotide sequence ID" value="NZ_FNZK01000001.1"/>
</dbReference>
<keyword evidence="3 6" id="KW-0378">Hydrolase</keyword>
<keyword evidence="10" id="KW-1185">Reference proteome</keyword>
<keyword evidence="5 6" id="KW-0482">Metalloprotease</keyword>
<protein>
    <submittedName>
        <fullName evidence="9">Peptidase family M48</fullName>
    </submittedName>
</protein>
<comment type="similarity">
    <text evidence="6">Belongs to the peptidase M48 family.</text>
</comment>
<keyword evidence="2" id="KW-0479">Metal-binding</keyword>
<dbReference type="InterPro" id="IPR001915">
    <property type="entry name" value="Peptidase_M48"/>
</dbReference>
<evidence type="ECO:0000256" key="3">
    <source>
        <dbReference type="ARBA" id="ARBA00022801"/>
    </source>
</evidence>
<evidence type="ECO:0000256" key="4">
    <source>
        <dbReference type="ARBA" id="ARBA00022833"/>
    </source>
</evidence>
<keyword evidence="4 6" id="KW-0862">Zinc</keyword>
<feature type="chain" id="PRO_5038683788" evidence="7">
    <location>
        <begin position="21"/>
        <end position="367"/>
    </location>
</feature>
<dbReference type="AlphaFoldDB" id="A0A1H6TGG7"/>
<gene>
    <name evidence="9" type="ORF">SAMN05660742_10159</name>
</gene>
<dbReference type="EMBL" id="FNZK01000001">
    <property type="protein sequence ID" value="SEI79169.1"/>
    <property type="molecule type" value="Genomic_DNA"/>
</dbReference>
<keyword evidence="1 6" id="KW-0645">Protease</keyword>
<evidence type="ECO:0000256" key="5">
    <source>
        <dbReference type="ARBA" id="ARBA00023049"/>
    </source>
</evidence>
<feature type="signal peptide" evidence="7">
    <location>
        <begin position="1"/>
        <end position="20"/>
    </location>
</feature>
<dbReference type="Proteomes" id="UP000199662">
    <property type="component" value="Unassembled WGS sequence"/>
</dbReference>
<dbReference type="GO" id="GO:0046872">
    <property type="term" value="F:metal ion binding"/>
    <property type="evidence" value="ECO:0007669"/>
    <property type="project" value="UniProtKB-KW"/>
</dbReference>
<evidence type="ECO:0000313" key="9">
    <source>
        <dbReference type="EMBL" id="SEI79169.1"/>
    </source>
</evidence>
<reference evidence="10" key="1">
    <citation type="submission" date="2016-10" db="EMBL/GenBank/DDBJ databases">
        <authorList>
            <person name="Varghese N."/>
            <person name="Submissions S."/>
        </authorList>
    </citation>
    <scope>NUCLEOTIDE SEQUENCE [LARGE SCALE GENOMIC DNA]</scope>
    <source>
        <strain evidence="10">DSM 2179</strain>
    </source>
</reference>
<dbReference type="InterPro" id="IPR051156">
    <property type="entry name" value="Mito/Outer_Membr_Metalloprot"/>
</dbReference>
<dbReference type="CDD" id="cd07324">
    <property type="entry name" value="M48C_Oma1-like"/>
    <property type="match status" value="1"/>
</dbReference>
<dbReference type="Pfam" id="PF01435">
    <property type="entry name" value="Peptidase_M48"/>
    <property type="match status" value="1"/>
</dbReference>
<dbReference type="PANTHER" id="PTHR22726">
    <property type="entry name" value="METALLOENDOPEPTIDASE OMA1"/>
    <property type="match status" value="1"/>
</dbReference>
<dbReference type="GO" id="GO:0016020">
    <property type="term" value="C:membrane"/>
    <property type="evidence" value="ECO:0007669"/>
    <property type="project" value="TreeGrafter"/>
</dbReference>
<keyword evidence="7" id="KW-0732">Signal</keyword>
<dbReference type="GO" id="GO:0004222">
    <property type="term" value="F:metalloendopeptidase activity"/>
    <property type="evidence" value="ECO:0007669"/>
    <property type="project" value="InterPro"/>
</dbReference>
<dbReference type="PANTHER" id="PTHR22726:SF1">
    <property type="entry name" value="METALLOENDOPEPTIDASE OMA1, MITOCHONDRIAL"/>
    <property type="match status" value="1"/>
</dbReference>
<dbReference type="GO" id="GO:0051603">
    <property type="term" value="P:proteolysis involved in protein catabolic process"/>
    <property type="evidence" value="ECO:0007669"/>
    <property type="project" value="TreeGrafter"/>
</dbReference>
<feature type="domain" description="Peptidase M48" evidence="8">
    <location>
        <begin position="104"/>
        <end position="269"/>
    </location>
</feature>
<evidence type="ECO:0000256" key="2">
    <source>
        <dbReference type="ARBA" id="ARBA00022723"/>
    </source>
</evidence>
<dbReference type="STRING" id="84035.SAMN05660742_10159"/>
<evidence type="ECO:0000256" key="6">
    <source>
        <dbReference type="RuleBase" id="RU003983"/>
    </source>
</evidence>
<evidence type="ECO:0000313" key="10">
    <source>
        <dbReference type="Proteomes" id="UP000199662"/>
    </source>
</evidence>